<evidence type="ECO:0000256" key="2">
    <source>
        <dbReference type="ARBA" id="ARBA00022552"/>
    </source>
</evidence>
<dbReference type="PROSITE" id="PS01131">
    <property type="entry name" value="RRNA_A_DIMETH"/>
    <property type="match status" value="1"/>
</dbReference>
<proteinExistence type="inferred from homology"/>
<dbReference type="AlphaFoldDB" id="A0A4R3J2S3"/>
<keyword evidence="6 7" id="KW-0694">RNA-binding</keyword>
<dbReference type="GO" id="GO:0005829">
    <property type="term" value="C:cytosol"/>
    <property type="evidence" value="ECO:0007669"/>
    <property type="project" value="TreeGrafter"/>
</dbReference>
<keyword evidence="3 7" id="KW-0489">Methyltransferase</keyword>
<comment type="subcellular location">
    <subcellularLocation>
        <location evidence="7">Cytoplasm</location>
    </subcellularLocation>
</comment>
<dbReference type="Gene3D" id="1.10.8.100">
    <property type="entry name" value="Ribosomal RNA adenine dimethylase-like, domain 2"/>
    <property type="match status" value="1"/>
</dbReference>
<keyword evidence="10" id="KW-1185">Reference proteome</keyword>
<comment type="similarity">
    <text evidence="7">Belongs to the class I-like SAM-binding methyltransferase superfamily. rRNA adenine N(6)-methyltransferase family. RsmA subfamily.</text>
</comment>
<dbReference type="EMBL" id="SLZW01000012">
    <property type="protein sequence ID" value="TCS60119.1"/>
    <property type="molecule type" value="Genomic_DNA"/>
</dbReference>
<dbReference type="RefSeq" id="WP_132940101.1">
    <property type="nucleotide sequence ID" value="NZ_CP119676.1"/>
</dbReference>
<dbReference type="FunFam" id="1.10.8.100:FF:000001">
    <property type="entry name" value="Ribosomal RNA small subunit methyltransferase A"/>
    <property type="match status" value="1"/>
</dbReference>
<dbReference type="InterPro" id="IPR001737">
    <property type="entry name" value="KsgA/Erm"/>
</dbReference>
<comment type="function">
    <text evidence="7">Specifically dimethylates two adjacent adenosines (A1518 and A1519) in the loop of a conserved hairpin near the 3'-end of 16S rRNA in the 30S particle. May play a critical role in biogenesis of 30S subunits.</text>
</comment>
<dbReference type="HAMAP" id="MF_00607">
    <property type="entry name" value="16SrRNA_methyltr_A"/>
    <property type="match status" value="1"/>
</dbReference>
<comment type="catalytic activity">
    <reaction evidence="7">
        <text>adenosine(1518)/adenosine(1519) in 16S rRNA + 4 S-adenosyl-L-methionine = N(6)-dimethyladenosine(1518)/N(6)-dimethyladenosine(1519) in 16S rRNA + 4 S-adenosyl-L-homocysteine + 4 H(+)</text>
        <dbReference type="Rhea" id="RHEA:19609"/>
        <dbReference type="Rhea" id="RHEA-COMP:10232"/>
        <dbReference type="Rhea" id="RHEA-COMP:10233"/>
        <dbReference type="ChEBI" id="CHEBI:15378"/>
        <dbReference type="ChEBI" id="CHEBI:57856"/>
        <dbReference type="ChEBI" id="CHEBI:59789"/>
        <dbReference type="ChEBI" id="CHEBI:74411"/>
        <dbReference type="ChEBI" id="CHEBI:74493"/>
        <dbReference type="EC" id="2.1.1.182"/>
    </reaction>
</comment>
<evidence type="ECO:0000256" key="3">
    <source>
        <dbReference type="ARBA" id="ARBA00022603"/>
    </source>
</evidence>
<dbReference type="InterPro" id="IPR020598">
    <property type="entry name" value="rRNA_Ade_methylase_Trfase_N"/>
</dbReference>
<evidence type="ECO:0000256" key="1">
    <source>
        <dbReference type="ARBA" id="ARBA00022490"/>
    </source>
</evidence>
<keyword evidence="5 7" id="KW-0949">S-adenosyl-L-methionine</keyword>
<feature type="binding site" evidence="7">
    <location>
        <position position="79"/>
    </location>
    <ligand>
        <name>S-adenosyl-L-methionine</name>
        <dbReference type="ChEBI" id="CHEBI:59789"/>
    </ligand>
</feature>
<gene>
    <name evidence="7" type="primary">rsmA</name>
    <name evidence="7" type="synonym">ksgA</name>
    <name evidence="9" type="ORF">EDD55_11211</name>
</gene>
<evidence type="ECO:0000256" key="4">
    <source>
        <dbReference type="ARBA" id="ARBA00022679"/>
    </source>
</evidence>
<reference evidence="9 10" key="1">
    <citation type="submission" date="2019-03" db="EMBL/GenBank/DDBJ databases">
        <title>Genomic Encyclopedia of Type Strains, Phase IV (KMG-IV): sequencing the most valuable type-strain genomes for metagenomic binning, comparative biology and taxonomic classification.</title>
        <authorList>
            <person name="Goeker M."/>
        </authorList>
    </citation>
    <scope>NUCLEOTIDE SEQUENCE [LARGE SCALE GENOMIC DNA]</scope>
    <source>
        <strain evidence="9 10">DSM 101688</strain>
    </source>
</reference>
<evidence type="ECO:0000259" key="8">
    <source>
        <dbReference type="SMART" id="SM00650"/>
    </source>
</evidence>
<dbReference type="NCBIfam" id="TIGR00755">
    <property type="entry name" value="ksgA"/>
    <property type="match status" value="1"/>
</dbReference>
<evidence type="ECO:0000313" key="9">
    <source>
        <dbReference type="EMBL" id="TCS60119.1"/>
    </source>
</evidence>
<accession>A0A4R3J2S3</accession>
<feature type="binding site" evidence="7">
    <location>
        <position position="105"/>
    </location>
    <ligand>
        <name>S-adenosyl-L-methionine</name>
        <dbReference type="ChEBI" id="CHEBI:59789"/>
    </ligand>
</feature>
<dbReference type="PANTHER" id="PTHR11727:SF7">
    <property type="entry name" value="DIMETHYLADENOSINE TRANSFERASE-RELATED"/>
    <property type="match status" value="1"/>
</dbReference>
<keyword evidence="2 7" id="KW-0698">rRNA processing</keyword>
<dbReference type="InterPro" id="IPR023165">
    <property type="entry name" value="rRNA_Ade_diMease-like_C"/>
</dbReference>
<dbReference type="InterPro" id="IPR020596">
    <property type="entry name" value="rRNA_Ade_Mease_Trfase_CS"/>
</dbReference>
<dbReference type="GO" id="GO:0052908">
    <property type="term" value="F:16S rRNA (adenine(1518)-N(6)/adenine(1519)-N(6))-dimethyltransferase activity"/>
    <property type="evidence" value="ECO:0007669"/>
    <property type="project" value="UniProtKB-EC"/>
</dbReference>
<dbReference type="Gene3D" id="3.40.50.150">
    <property type="entry name" value="Vaccinia Virus protein VP39"/>
    <property type="match status" value="1"/>
</dbReference>
<dbReference type="SMART" id="SM00650">
    <property type="entry name" value="rADc"/>
    <property type="match status" value="1"/>
</dbReference>
<protein>
    <recommendedName>
        <fullName evidence="7">Ribosomal RNA small subunit methyltransferase A</fullName>
        <ecNumber evidence="7">2.1.1.182</ecNumber>
    </recommendedName>
    <alternativeName>
        <fullName evidence="7">16S rRNA (adenine(1518)-N(6)/adenine(1519)-N(6))-dimethyltransferase</fullName>
    </alternativeName>
    <alternativeName>
        <fullName evidence="7">16S rRNA dimethyladenosine transferase</fullName>
    </alternativeName>
    <alternativeName>
        <fullName evidence="7">16S rRNA dimethylase</fullName>
    </alternativeName>
    <alternativeName>
        <fullName evidence="7">S-adenosylmethionine-6-N', N'-adenosyl(rRNA) dimethyltransferase</fullName>
    </alternativeName>
</protein>
<feature type="binding site" evidence="7">
    <location>
        <position position="124"/>
    </location>
    <ligand>
        <name>S-adenosyl-L-methionine</name>
        <dbReference type="ChEBI" id="CHEBI:59789"/>
    </ligand>
</feature>
<evidence type="ECO:0000313" key="10">
    <source>
        <dbReference type="Proteomes" id="UP000295304"/>
    </source>
</evidence>
<dbReference type="EC" id="2.1.1.182" evidence="7"/>
<keyword evidence="1 7" id="KW-0963">Cytoplasm</keyword>
<feature type="binding site" evidence="7">
    <location>
        <position position="30"/>
    </location>
    <ligand>
        <name>S-adenosyl-L-methionine</name>
        <dbReference type="ChEBI" id="CHEBI:59789"/>
    </ligand>
</feature>
<keyword evidence="4 7" id="KW-0808">Transferase</keyword>
<feature type="binding site" evidence="7">
    <location>
        <position position="57"/>
    </location>
    <ligand>
        <name>S-adenosyl-L-methionine</name>
        <dbReference type="ChEBI" id="CHEBI:59789"/>
    </ligand>
</feature>
<dbReference type="SUPFAM" id="SSF53335">
    <property type="entry name" value="S-adenosyl-L-methionine-dependent methyltransferases"/>
    <property type="match status" value="1"/>
</dbReference>
<organism evidence="9 10">
    <name type="scientific">Varunaivibrio sulfuroxidans</name>
    <dbReference type="NCBI Taxonomy" id="1773489"/>
    <lineage>
        <taxon>Bacteria</taxon>
        <taxon>Pseudomonadati</taxon>
        <taxon>Pseudomonadota</taxon>
        <taxon>Alphaproteobacteria</taxon>
        <taxon>Rhodospirillales</taxon>
        <taxon>Magnetovibrionaceae</taxon>
        <taxon>Varunaivibrio</taxon>
    </lineage>
</organism>
<dbReference type="Pfam" id="PF00398">
    <property type="entry name" value="RrnaAD"/>
    <property type="match status" value="1"/>
</dbReference>
<evidence type="ECO:0000256" key="7">
    <source>
        <dbReference type="HAMAP-Rule" id="MF_00607"/>
    </source>
</evidence>
<feature type="binding site" evidence="7">
    <location>
        <position position="32"/>
    </location>
    <ligand>
        <name>S-adenosyl-L-methionine</name>
        <dbReference type="ChEBI" id="CHEBI:59789"/>
    </ligand>
</feature>
<evidence type="ECO:0000256" key="6">
    <source>
        <dbReference type="ARBA" id="ARBA00022884"/>
    </source>
</evidence>
<comment type="caution">
    <text evidence="9">The sequence shown here is derived from an EMBL/GenBank/DDBJ whole genome shotgun (WGS) entry which is preliminary data.</text>
</comment>
<feature type="domain" description="Ribosomal RNA adenine methylase transferase N-terminal" evidence="8">
    <location>
        <begin position="37"/>
        <end position="209"/>
    </location>
</feature>
<dbReference type="Proteomes" id="UP000295304">
    <property type="component" value="Unassembled WGS sequence"/>
</dbReference>
<evidence type="ECO:0000256" key="5">
    <source>
        <dbReference type="ARBA" id="ARBA00022691"/>
    </source>
</evidence>
<dbReference type="GO" id="GO:0003723">
    <property type="term" value="F:RNA binding"/>
    <property type="evidence" value="ECO:0007669"/>
    <property type="project" value="UniProtKB-KW"/>
</dbReference>
<name>A0A4R3J2S3_9PROT</name>
<dbReference type="InterPro" id="IPR029063">
    <property type="entry name" value="SAM-dependent_MTases_sf"/>
</dbReference>
<dbReference type="PANTHER" id="PTHR11727">
    <property type="entry name" value="DIMETHYLADENOSINE TRANSFERASE"/>
    <property type="match status" value="1"/>
</dbReference>
<dbReference type="CDD" id="cd02440">
    <property type="entry name" value="AdoMet_MTases"/>
    <property type="match status" value="1"/>
</dbReference>
<sequence>MSGVSFDGLPPLKEIIHRHELSARKALGQNFLLDLNLTARIARTAGIVEGDCVIEIGPGPGGLSRAILAGDAARLIAVERDPRCIQALDYLKEAHPRRFEVIAGDATEIEVWTLGDAPRRIVANLPYNVATVLLIGWLRHARAFRSMTLMFQKEVADRLLARPRTKAYGRLSVMCQWLCAISPAFTIPPSAFTPPPKVVSSVVHLVPRDAPLGEASWAAMEKVTAAAFGQRRKMLRASLKAIGLTPHLKALGIEETARAEELDVIDFCALARVYETLAPPSQK</sequence>
<dbReference type="OrthoDB" id="9814755at2"/>
<dbReference type="InterPro" id="IPR011530">
    <property type="entry name" value="rRNA_adenine_dimethylase"/>
</dbReference>